<sequence length="136" mass="15358">MKSFTRYLEFNTSKRIEIVHITPEVEKIVGESKVKEGFALVSSLHVTSAVIVNENDPNLHSDFLAVLERLAPFKASYKHNVSDDNAAAHIWRHLLGNQALLPITNGKLELGVWGQVFYCEFDGQRKKRVLVKVIGE</sequence>
<dbReference type="Pfam" id="PF01894">
    <property type="entry name" value="YjbQ"/>
    <property type="match status" value="1"/>
</dbReference>
<comment type="caution">
    <text evidence="1">The sequence shown here is derived from an EMBL/GenBank/DDBJ whole genome shotgun (WGS) entry which is preliminary data.</text>
</comment>
<dbReference type="InterPro" id="IPR035917">
    <property type="entry name" value="YjbQ-like_sf"/>
</dbReference>
<dbReference type="PANTHER" id="PTHR30615">
    <property type="entry name" value="UNCHARACTERIZED PROTEIN YJBQ-RELATED"/>
    <property type="match status" value="1"/>
</dbReference>
<dbReference type="EMBL" id="DUFW01000016">
    <property type="protein sequence ID" value="HIH21220.1"/>
    <property type="molecule type" value="Genomic_DNA"/>
</dbReference>
<dbReference type="SUPFAM" id="SSF111038">
    <property type="entry name" value="YjbQ-like"/>
    <property type="match status" value="1"/>
</dbReference>
<dbReference type="AlphaFoldDB" id="A0A7J4JW67"/>
<name>A0A7J4JW67_9ARCH</name>
<evidence type="ECO:0000313" key="2">
    <source>
        <dbReference type="Proteomes" id="UP000590964"/>
    </source>
</evidence>
<dbReference type="PANTHER" id="PTHR30615:SF2">
    <property type="entry name" value="YJBQ FAMILY PROTEIN"/>
    <property type="match status" value="1"/>
</dbReference>
<accession>A0A7J4JW67</accession>
<gene>
    <name evidence="1" type="ORF">HA222_00970</name>
</gene>
<dbReference type="Gene3D" id="2.60.120.460">
    <property type="entry name" value="YjbQ-like"/>
    <property type="match status" value="1"/>
</dbReference>
<dbReference type="InterPro" id="IPR001602">
    <property type="entry name" value="UPF0047_YjbQ-like"/>
</dbReference>
<dbReference type="PIRSF" id="PIRSF004681">
    <property type="entry name" value="UCP004681"/>
    <property type="match status" value="1"/>
</dbReference>
<organism evidence="1 2">
    <name type="scientific">Candidatus Iainarchaeum sp</name>
    <dbReference type="NCBI Taxonomy" id="3101447"/>
    <lineage>
        <taxon>Archaea</taxon>
        <taxon>Candidatus Iainarchaeota</taxon>
        <taxon>Candidatus Iainarchaeia</taxon>
        <taxon>Candidatus Iainarchaeales</taxon>
        <taxon>Candidatus Iainarchaeaceae</taxon>
        <taxon>Candidatus Iainarchaeum</taxon>
    </lineage>
</organism>
<proteinExistence type="predicted"/>
<reference evidence="2" key="1">
    <citation type="journal article" date="2020" name="bioRxiv">
        <title>A rank-normalized archaeal taxonomy based on genome phylogeny resolves widespread incomplete and uneven classifications.</title>
        <authorList>
            <person name="Rinke C."/>
            <person name="Chuvochina M."/>
            <person name="Mussig A.J."/>
            <person name="Chaumeil P.-A."/>
            <person name="Waite D.W."/>
            <person name="Whitman W.B."/>
            <person name="Parks D.H."/>
            <person name="Hugenholtz P."/>
        </authorList>
    </citation>
    <scope>NUCLEOTIDE SEQUENCE [LARGE SCALE GENOMIC DNA]</scope>
</reference>
<evidence type="ECO:0000313" key="1">
    <source>
        <dbReference type="EMBL" id="HIH21220.1"/>
    </source>
</evidence>
<dbReference type="Proteomes" id="UP000590964">
    <property type="component" value="Unassembled WGS sequence"/>
</dbReference>
<protein>
    <submittedName>
        <fullName evidence="1">YjbQ family protein</fullName>
    </submittedName>
</protein>
<dbReference type="NCBIfam" id="TIGR00149">
    <property type="entry name" value="TIGR00149_YjbQ"/>
    <property type="match status" value="1"/>
</dbReference>